<evidence type="ECO:0000313" key="3">
    <source>
        <dbReference type="Proteomes" id="UP001152747"/>
    </source>
</evidence>
<name>A0A9P1J4D9_9PELO</name>
<dbReference type="PROSITE" id="PS51257">
    <property type="entry name" value="PROKAR_LIPOPROTEIN"/>
    <property type="match status" value="1"/>
</dbReference>
<dbReference type="Proteomes" id="UP001152747">
    <property type="component" value="Unassembled WGS sequence"/>
</dbReference>
<dbReference type="EMBL" id="CANHGI010000006">
    <property type="protein sequence ID" value="CAI5456331.1"/>
    <property type="molecule type" value="Genomic_DNA"/>
</dbReference>
<comment type="caution">
    <text evidence="2">The sequence shown here is derived from an EMBL/GenBank/DDBJ whole genome shotgun (WGS) entry which is preliminary data.</text>
</comment>
<keyword evidence="1" id="KW-0732">Signal</keyword>
<accession>A0A9P1J4D9</accession>
<feature type="signal peptide" evidence="1">
    <location>
        <begin position="1"/>
        <end position="19"/>
    </location>
</feature>
<keyword evidence="3" id="KW-1185">Reference proteome</keyword>
<proteinExistence type="predicted"/>
<gene>
    <name evidence="2" type="ORF">CAMP_LOCUS18968</name>
</gene>
<reference evidence="2" key="1">
    <citation type="submission" date="2022-11" db="EMBL/GenBank/DDBJ databases">
        <authorList>
            <person name="Kikuchi T."/>
        </authorList>
    </citation>
    <scope>NUCLEOTIDE SEQUENCE</scope>
    <source>
        <strain evidence="2">PS1010</strain>
    </source>
</reference>
<evidence type="ECO:0000256" key="1">
    <source>
        <dbReference type="SAM" id="SignalP"/>
    </source>
</evidence>
<protein>
    <recommendedName>
        <fullName evidence="4">CC domain-containing protein</fullName>
    </recommendedName>
</protein>
<feature type="chain" id="PRO_5040317526" description="CC domain-containing protein" evidence="1">
    <location>
        <begin position="20"/>
        <end position="92"/>
    </location>
</feature>
<dbReference type="OrthoDB" id="5788086at2759"/>
<evidence type="ECO:0000313" key="2">
    <source>
        <dbReference type="EMBL" id="CAI5456331.1"/>
    </source>
</evidence>
<sequence>MMMNTKLFVLITLIASCFAALTRDEIFQRAVGPCINDNCQSKHVCYYGQCVPEGISPPMAAIDLSTAVGKCQFGGLCTAENTFCHQGNCYPF</sequence>
<dbReference type="AlphaFoldDB" id="A0A9P1J4D9"/>
<evidence type="ECO:0008006" key="4">
    <source>
        <dbReference type="Google" id="ProtNLM"/>
    </source>
</evidence>
<organism evidence="2 3">
    <name type="scientific">Caenorhabditis angaria</name>
    <dbReference type="NCBI Taxonomy" id="860376"/>
    <lineage>
        <taxon>Eukaryota</taxon>
        <taxon>Metazoa</taxon>
        <taxon>Ecdysozoa</taxon>
        <taxon>Nematoda</taxon>
        <taxon>Chromadorea</taxon>
        <taxon>Rhabditida</taxon>
        <taxon>Rhabditina</taxon>
        <taxon>Rhabditomorpha</taxon>
        <taxon>Rhabditoidea</taxon>
        <taxon>Rhabditidae</taxon>
        <taxon>Peloderinae</taxon>
        <taxon>Caenorhabditis</taxon>
    </lineage>
</organism>